<reference evidence="1" key="1">
    <citation type="journal article" date="2021" name="New Phytol.">
        <title>Evolutionary innovations through gain and loss of genes in the ectomycorrhizal Boletales.</title>
        <authorList>
            <person name="Wu G."/>
            <person name="Miyauchi S."/>
            <person name="Morin E."/>
            <person name="Kuo A."/>
            <person name="Drula E."/>
            <person name="Varga T."/>
            <person name="Kohler A."/>
            <person name="Feng B."/>
            <person name="Cao Y."/>
            <person name="Lipzen A."/>
            <person name="Daum C."/>
            <person name="Hundley H."/>
            <person name="Pangilinan J."/>
            <person name="Johnson J."/>
            <person name="Barry K."/>
            <person name="LaButti K."/>
            <person name="Ng V."/>
            <person name="Ahrendt S."/>
            <person name="Min B."/>
            <person name="Choi I.G."/>
            <person name="Park H."/>
            <person name="Plett J.M."/>
            <person name="Magnuson J."/>
            <person name="Spatafora J.W."/>
            <person name="Nagy L.G."/>
            <person name="Henrissat B."/>
            <person name="Grigoriev I.V."/>
            <person name="Yang Z.L."/>
            <person name="Xu J."/>
            <person name="Martin F.M."/>
        </authorList>
    </citation>
    <scope>NUCLEOTIDE SEQUENCE</scope>
    <source>
        <strain evidence="1">KUC20120723A-06</strain>
    </source>
</reference>
<dbReference type="Proteomes" id="UP000790709">
    <property type="component" value="Unassembled WGS sequence"/>
</dbReference>
<evidence type="ECO:0000313" key="2">
    <source>
        <dbReference type="Proteomes" id="UP000790709"/>
    </source>
</evidence>
<feature type="non-terminal residue" evidence="1">
    <location>
        <position position="1"/>
    </location>
</feature>
<protein>
    <submittedName>
        <fullName evidence="1">Uncharacterized protein</fullName>
    </submittedName>
</protein>
<proteinExistence type="predicted"/>
<accession>A0ACB8B574</accession>
<gene>
    <name evidence="1" type="ORF">BV22DRAFT_1022221</name>
</gene>
<evidence type="ECO:0000313" key="1">
    <source>
        <dbReference type="EMBL" id="KAH7919877.1"/>
    </source>
</evidence>
<keyword evidence="2" id="KW-1185">Reference proteome</keyword>
<organism evidence="1 2">
    <name type="scientific">Leucogyrophana mollusca</name>
    <dbReference type="NCBI Taxonomy" id="85980"/>
    <lineage>
        <taxon>Eukaryota</taxon>
        <taxon>Fungi</taxon>
        <taxon>Dikarya</taxon>
        <taxon>Basidiomycota</taxon>
        <taxon>Agaricomycotina</taxon>
        <taxon>Agaricomycetes</taxon>
        <taxon>Agaricomycetidae</taxon>
        <taxon>Boletales</taxon>
        <taxon>Boletales incertae sedis</taxon>
        <taxon>Leucogyrophana</taxon>
    </lineage>
</organism>
<sequence>LHKKYPEVYRDERFDLVNRFVSLDTDTPRRIDKVAVLRALQSNGESYDQARETLKHAGVGASGKVELRLGGGARPPSVCHHRFINSRYSSSTSNFVLKAKGAGLSTKVGKVTVQGSNANVSHTINEDPNSQIISTGRVGKSNYSVLANAASQVLENDPDIGPRFPTPTPTMSSLVNVVTDGPL</sequence>
<comment type="caution">
    <text evidence="1">The sequence shown here is derived from an EMBL/GenBank/DDBJ whole genome shotgun (WGS) entry which is preliminary data.</text>
</comment>
<dbReference type="EMBL" id="MU266622">
    <property type="protein sequence ID" value="KAH7919877.1"/>
    <property type="molecule type" value="Genomic_DNA"/>
</dbReference>
<name>A0ACB8B574_9AGAM</name>